<proteinExistence type="predicted"/>
<gene>
    <name evidence="2" type="ORF">GJU41_22590</name>
</gene>
<organism evidence="2 3">
    <name type="scientific">Metabacillus idriensis</name>
    <dbReference type="NCBI Taxonomy" id="324768"/>
    <lineage>
        <taxon>Bacteria</taxon>
        <taxon>Bacillati</taxon>
        <taxon>Bacillota</taxon>
        <taxon>Bacilli</taxon>
        <taxon>Bacillales</taxon>
        <taxon>Bacillaceae</taxon>
        <taxon>Metabacillus</taxon>
    </lineage>
</organism>
<evidence type="ECO:0000256" key="1">
    <source>
        <dbReference type="SAM" id="Phobius"/>
    </source>
</evidence>
<keyword evidence="3" id="KW-1185">Reference proteome</keyword>
<keyword evidence="1" id="KW-0812">Transmembrane</keyword>
<accession>A0A6I2MEH1</accession>
<comment type="caution">
    <text evidence="2">The sequence shown here is derived from an EMBL/GenBank/DDBJ whole genome shotgun (WGS) entry which is preliminary data.</text>
</comment>
<protein>
    <submittedName>
        <fullName evidence="2">Uncharacterized protein</fullName>
    </submittedName>
</protein>
<dbReference type="EMBL" id="WKKF01000016">
    <property type="protein sequence ID" value="MRX56735.1"/>
    <property type="molecule type" value="Genomic_DNA"/>
</dbReference>
<keyword evidence="1" id="KW-1133">Transmembrane helix</keyword>
<dbReference type="RefSeq" id="WP_154319679.1">
    <property type="nucleotide sequence ID" value="NZ_CAJGAA010000013.1"/>
</dbReference>
<reference evidence="2 3" key="1">
    <citation type="submission" date="2019-11" db="EMBL/GenBank/DDBJ databases">
        <title>Bacillus idriensis genome.</title>
        <authorList>
            <person name="Konopka E.N."/>
            <person name="Newman J.D."/>
        </authorList>
    </citation>
    <scope>NUCLEOTIDE SEQUENCE [LARGE SCALE GENOMIC DNA]</scope>
    <source>
        <strain evidence="2 3">DSM 19097</strain>
    </source>
</reference>
<sequence>MIELLCVGVIGTSVVAVAIAEDRLMSKGMFVQSDTLRAIVTAILTTGGIGATTWFLFEMTRRFILNV</sequence>
<dbReference type="AlphaFoldDB" id="A0A6I2MEH1"/>
<evidence type="ECO:0000313" key="2">
    <source>
        <dbReference type="EMBL" id="MRX56735.1"/>
    </source>
</evidence>
<name>A0A6I2MEH1_9BACI</name>
<dbReference type="Proteomes" id="UP000441585">
    <property type="component" value="Unassembled WGS sequence"/>
</dbReference>
<feature type="transmembrane region" description="Helical" evidence="1">
    <location>
        <begin position="36"/>
        <end position="57"/>
    </location>
</feature>
<keyword evidence="1" id="KW-0472">Membrane</keyword>
<evidence type="ECO:0000313" key="3">
    <source>
        <dbReference type="Proteomes" id="UP000441585"/>
    </source>
</evidence>